<evidence type="ECO:0000259" key="5">
    <source>
        <dbReference type="Pfam" id="PF02223"/>
    </source>
</evidence>
<sequence length="327" mass="36653">MVPSLLLPCKCKTTLSKKLSSKLNAKKMSTPPSCLLTLREKFDTHPIALRRAYYALGNYIAAAEIEYLCHHTPVVVDRFWHSTAAYTIASEVGESMVLPPEGDPIYNWPIDLLRPDMVVFLSVGEYNRVARHTGRNTTNTPEERTLQDNSTFRNKSYGPATPQEAASNQRAPWFPPVGYKRGVPAIITTVVEAIKQHGRSRRLHPQSKAGEAARHHQYCQHFVPAGRSRLQTSQWQELGNYKSVISKFFNNTQPPQRISLTNHENSLRRMCGDNMVVSSEKQDAGLKRVTCLAPSWARLCERCGTSTTSPSTDGICGRHPSYDISTI</sequence>
<dbReference type="GO" id="GO:0006235">
    <property type="term" value="P:dTTP biosynthetic process"/>
    <property type="evidence" value="ECO:0007669"/>
    <property type="project" value="TreeGrafter"/>
</dbReference>
<proteinExistence type="inferred from homology"/>
<name>A0A7R9P7K5_TIMCA</name>
<gene>
    <name evidence="6" type="ORF">TCMB3V08_LOCUS5708</name>
</gene>
<dbReference type="PANTHER" id="PTHR10344:SF4">
    <property type="entry name" value="UMP-CMP KINASE 2, MITOCHONDRIAL"/>
    <property type="match status" value="1"/>
</dbReference>
<accession>A0A7R9P7K5</accession>
<dbReference type="EMBL" id="OE181385">
    <property type="protein sequence ID" value="CAD7573067.1"/>
    <property type="molecule type" value="Genomic_DNA"/>
</dbReference>
<feature type="domain" description="Thymidylate kinase-like" evidence="5">
    <location>
        <begin position="12"/>
        <end position="155"/>
    </location>
</feature>
<dbReference type="GO" id="GO:0006233">
    <property type="term" value="P:dTDP biosynthetic process"/>
    <property type="evidence" value="ECO:0007669"/>
    <property type="project" value="TreeGrafter"/>
</dbReference>
<dbReference type="GO" id="GO:0006227">
    <property type="term" value="P:dUDP biosynthetic process"/>
    <property type="evidence" value="ECO:0007669"/>
    <property type="project" value="TreeGrafter"/>
</dbReference>
<evidence type="ECO:0000313" key="6">
    <source>
        <dbReference type="EMBL" id="CAD7573067.1"/>
    </source>
</evidence>
<evidence type="ECO:0000256" key="2">
    <source>
        <dbReference type="ARBA" id="ARBA00022741"/>
    </source>
</evidence>
<evidence type="ECO:0000256" key="3">
    <source>
        <dbReference type="ARBA" id="ARBA00022840"/>
    </source>
</evidence>
<dbReference type="GO" id="GO:0004798">
    <property type="term" value="F:dTMP kinase activity"/>
    <property type="evidence" value="ECO:0007669"/>
    <property type="project" value="TreeGrafter"/>
</dbReference>
<comment type="similarity">
    <text evidence="1">Belongs to the thymidylate kinase family.</text>
</comment>
<protein>
    <submittedName>
        <fullName evidence="6">(California timema) hypothetical protein</fullName>
    </submittedName>
</protein>
<dbReference type="GO" id="GO:0004550">
    <property type="term" value="F:nucleoside diphosphate kinase activity"/>
    <property type="evidence" value="ECO:0007669"/>
    <property type="project" value="TreeGrafter"/>
</dbReference>
<dbReference type="AlphaFoldDB" id="A0A7R9P7K5"/>
<feature type="region of interest" description="Disordered" evidence="4">
    <location>
        <begin position="132"/>
        <end position="173"/>
    </location>
</feature>
<evidence type="ECO:0000256" key="4">
    <source>
        <dbReference type="SAM" id="MobiDB-lite"/>
    </source>
</evidence>
<dbReference type="GO" id="GO:0005739">
    <property type="term" value="C:mitochondrion"/>
    <property type="evidence" value="ECO:0007669"/>
    <property type="project" value="TreeGrafter"/>
</dbReference>
<dbReference type="SUPFAM" id="SSF52540">
    <property type="entry name" value="P-loop containing nucleoside triphosphate hydrolases"/>
    <property type="match status" value="1"/>
</dbReference>
<organism evidence="6">
    <name type="scientific">Timema californicum</name>
    <name type="common">California timema</name>
    <name type="synonym">Walking stick</name>
    <dbReference type="NCBI Taxonomy" id="61474"/>
    <lineage>
        <taxon>Eukaryota</taxon>
        <taxon>Metazoa</taxon>
        <taxon>Ecdysozoa</taxon>
        <taxon>Arthropoda</taxon>
        <taxon>Hexapoda</taxon>
        <taxon>Insecta</taxon>
        <taxon>Pterygota</taxon>
        <taxon>Neoptera</taxon>
        <taxon>Polyneoptera</taxon>
        <taxon>Phasmatodea</taxon>
        <taxon>Timematodea</taxon>
        <taxon>Timematoidea</taxon>
        <taxon>Timematidae</taxon>
        <taxon>Timema</taxon>
    </lineage>
</organism>
<reference evidence="6" key="1">
    <citation type="submission" date="2020-11" db="EMBL/GenBank/DDBJ databases">
        <authorList>
            <person name="Tran Van P."/>
        </authorList>
    </citation>
    <scope>NUCLEOTIDE SEQUENCE</scope>
</reference>
<keyword evidence="3" id="KW-0067">ATP-binding</keyword>
<dbReference type="InterPro" id="IPR027417">
    <property type="entry name" value="P-loop_NTPase"/>
</dbReference>
<dbReference type="Gene3D" id="3.40.50.300">
    <property type="entry name" value="P-loop containing nucleotide triphosphate hydrolases"/>
    <property type="match status" value="1"/>
</dbReference>
<dbReference type="GO" id="GO:0005524">
    <property type="term" value="F:ATP binding"/>
    <property type="evidence" value="ECO:0007669"/>
    <property type="project" value="UniProtKB-KW"/>
</dbReference>
<dbReference type="PANTHER" id="PTHR10344">
    <property type="entry name" value="THYMIDYLATE KINASE"/>
    <property type="match status" value="1"/>
</dbReference>
<evidence type="ECO:0000256" key="1">
    <source>
        <dbReference type="ARBA" id="ARBA00009776"/>
    </source>
</evidence>
<dbReference type="Pfam" id="PF02223">
    <property type="entry name" value="Thymidylate_kin"/>
    <property type="match status" value="1"/>
</dbReference>
<dbReference type="InterPro" id="IPR039430">
    <property type="entry name" value="Thymidylate_kin-like_dom"/>
</dbReference>
<keyword evidence="2" id="KW-0547">Nucleotide-binding</keyword>